<dbReference type="InterPro" id="IPR036687">
    <property type="entry name" value="DinI-like_sf"/>
</dbReference>
<gene>
    <name evidence="1" type="ORF">EVG56_25685</name>
</gene>
<proteinExistence type="predicted"/>
<dbReference type="Pfam" id="PF06183">
    <property type="entry name" value="DinI"/>
    <property type="match status" value="1"/>
</dbReference>
<dbReference type="AlphaFoldDB" id="A0A5X8YYF7"/>
<name>A0A5X8YYF7_SALET</name>
<dbReference type="PANTHER" id="PTHR36572:SF2">
    <property type="entry name" value="DNA DAMAGE-INDUCIBLE PROTEIN I"/>
    <property type="match status" value="1"/>
</dbReference>
<evidence type="ECO:0000313" key="1">
    <source>
        <dbReference type="EMBL" id="ECB1989727.1"/>
    </source>
</evidence>
<comment type="caution">
    <text evidence="1">The sequence shown here is derived from an EMBL/GenBank/DDBJ whole genome shotgun (WGS) entry which is preliminary data.</text>
</comment>
<dbReference type="Gene3D" id="3.30.910.10">
    <property type="entry name" value="DinI-like"/>
    <property type="match status" value="1"/>
</dbReference>
<dbReference type="PANTHER" id="PTHR36572">
    <property type="entry name" value="DNA DAMAGE-INDUCIBLE PROTEIN I-RELATED"/>
    <property type="match status" value="1"/>
</dbReference>
<organism evidence="1">
    <name type="scientific">Salmonella enterica subsp. enterica serovar Kisarawe</name>
    <dbReference type="NCBI Taxonomy" id="2517242"/>
    <lineage>
        <taxon>Bacteria</taxon>
        <taxon>Pseudomonadati</taxon>
        <taxon>Pseudomonadota</taxon>
        <taxon>Gammaproteobacteria</taxon>
        <taxon>Enterobacterales</taxon>
        <taxon>Enterobacteriaceae</taxon>
        <taxon>Salmonella</taxon>
    </lineage>
</organism>
<dbReference type="GO" id="GO:0009432">
    <property type="term" value="P:SOS response"/>
    <property type="evidence" value="ECO:0007669"/>
    <property type="project" value="TreeGrafter"/>
</dbReference>
<protein>
    <submittedName>
        <fullName evidence="1">DinI family protein</fullName>
    </submittedName>
</protein>
<reference evidence="1" key="1">
    <citation type="submission" date="2019-01" db="EMBL/GenBank/DDBJ databases">
        <authorList>
            <person name="Ashton P.M."/>
            <person name="Dallman T."/>
            <person name="Nair S."/>
            <person name="De Pinna E."/>
            <person name="Peters T."/>
            <person name="Grant K."/>
        </authorList>
    </citation>
    <scope>NUCLEOTIDE SEQUENCE</scope>
    <source>
        <strain evidence="1">508285</strain>
    </source>
</reference>
<dbReference type="EMBL" id="AAHWUP010000094">
    <property type="protein sequence ID" value="ECB1989727.1"/>
    <property type="molecule type" value="Genomic_DNA"/>
</dbReference>
<accession>A0A5X8YYF7</accession>
<sequence length="79" mass="9104">MKIELTINKSKELPRGAIPALEKELLKRLQNQYENCSLVIRRAGADSLTVFGGEKGDKKKVEEILQETWESADDWFYAY</sequence>
<dbReference type="SUPFAM" id="SSF54857">
    <property type="entry name" value="DNA damage-inducible protein DinI"/>
    <property type="match status" value="1"/>
</dbReference>
<dbReference type="InterPro" id="IPR010391">
    <property type="entry name" value="DNA_damage-inducible_DinI-like"/>
</dbReference>